<protein>
    <submittedName>
        <fullName evidence="3">Uncharacterized protein LOC106152794</fullName>
    </submittedName>
</protein>
<dbReference type="RefSeq" id="XP_013381978.1">
    <property type="nucleotide sequence ID" value="XM_013526524.1"/>
</dbReference>
<proteinExistence type="predicted"/>
<name>A0A1S3H7J4_LINAN</name>
<dbReference type="AlphaFoldDB" id="A0A1S3H7J4"/>
<gene>
    <name evidence="3" type="primary">LOC106152794</name>
</gene>
<evidence type="ECO:0000313" key="2">
    <source>
        <dbReference type="Proteomes" id="UP000085678"/>
    </source>
</evidence>
<evidence type="ECO:0000259" key="1">
    <source>
        <dbReference type="Pfam" id="PF24764"/>
    </source>
</evidence>
<reference evidence="3" key="1">
    <citation type="submission" date="2025-08" db="UniProtKB">
        <authorList>
            <consortium name="RefSeq"/>
        </authorList>
    </citation>
    <scope>IDENTIFICATION</scope>
    <source>
        <tissue evidence="3">Gonads</tissue>
    </source>
</reference>
<keyword evidence="2" id="KW-1185">Reference proteome</keyword>
<dbReference type="InParanoid" id="A0A1S3H7J4"/>
<feature type="domain" description="Integrase core" evidence="1">
    <location>
        <begin position="133"/>
        <end position="314"/>
    </location>
</feature>
<dbReference type="Proteomes" id="UP000085678">
    <property type="component" value="Unplaced"/>
</dbReference>
<dbReference type="Gene3D" id="3.30.420.10">
    <property type="entry name" value="Ribonuclease H-like superfamily/Ribonuclease H"/>
    <property type="match status" value="1"/>
</dbReference>
<accession>A0A1S3H7J4</accession>
<dbReference type="KEGG" id="lak:106152794"/>
<sequence length="405" mass="46810">MSQENLPLIGFDNEKDTLIATYFELGFKYQEILAFLATIHEWPMSLVQLKRNLKRLGLGRRSLYKDSFQSVTEAVQFELRGTGKDLGYRSMHDRITKIHKLVTDRETVRVILNYLDPEGVQCRRQRRLRRREYYTRGPNDLWHIDGWDKLKPYGFCVHGGIDGYSRRIIWLEVASTNNDPYVVCSYFANAILKINGLPNVVRADRGTENTNIAQMQTFLRGANNDNRGMLNTSFLYGRSTSNQRIESWWSKFGSMGMTTWIEHFKELTGQGIIDTSNNLDIECCRYCYMHVLKLELDKIKMLWNTHYIRASRHHGCPSGRPDVMYYMPDRSGGVECMHAVEQTEINVLTNALTAEPSVCNDNNKELFDILMAEGNRQAADNLNDAADNLVYLLDVLESNLSHDNY</sequence>
<dbReference type="GeneID" id="106152794"/>
<organism evidence="2 3">
    <name type="scientific">Lingula anatina</name>
    <name type="common">Brachiopod</name>
    <name type="synonym">Lingula unguis</name>
    <dbReference type="NCBI Taxonomy" id="7574"/>
    <lineage>
        <taxon>Eukaryota</taxon>
        <taxon>Metazoa</taxon>
        <taxon>Spiralia</taxon>
        <taxon>Lophotrochozoa</taxon>
        <taxon>Brachiopoda</taxon>
        <taxon>Linguliformea</taxon>
        <taxon>Lingulata</taxon>
        <taxon>Lingulida</taxon>
        <taxon>Linguloidea</taxon>
        <taxon>Lingulidae</taxon>
        <taxon>Lingula</taxon>
    </lineage>
</organism>
<dbReference type="OMA" id="VIWLHAY"/>
<dbReference type="STRING" id="7574.A0A1S3H7J4"/>
<dbReference type="SUPFAM" id="SSF53098">
    <property type="entry name" value="Ribonuclease H-like"/>
    <property type="match status" value="1"/>
</dbReference>
<dbReference type="GO" id="GO:0003676">
    <property type="term" value="F:nucleic acid binding"/>
    <property type="evidence" value="ECO:0007669"/>
    <property type="project" value="InterPro"/>
</dbReference>
<dbReference type="InterPro" id="IPR036397">
    <property type="entry name" value="RNaseH_sf"/>
</dbReference>
<dbReference type="InterPro" id="IPR058913">
    <property type="entry name" value="Integrase_dom_put"/>
</dbReference>
<dbReference type="PANTHER" id="PTHR46791">
    <property type="entry name" value="EXPRESSED PROTEIN"/>
    <property type="match status" value="1"/>
</dbReference>
<evidence type="ECO:0000313" key="3">
    <source>
        <dbReference type="RefSeq" id="XP_013381978.1"/>
    </source>
</evidence>
<dbReference type="Pfam" id="PF24764">
    <property type="entry name" value="rva_4"/>
    <property type="match status" value="1"/>
</dbReference>
<dbReference type="PANTHER" id="PTHR46791:SF13">
    <property type="entry name" value="CLR5 DOMAIN-CONTAINING PROTEIN"/>
    <property type="match status" value="1"/>
</dbReference>
<dbReference type="InterPro" id="IPR012337">
    <property type="entry name" value="RNaseH-like_sf"/>
</dbReference>
<dbReference type="OrthoDB" id="6747988at2759"/>